<comment type="cofactor">
    <cofactor evidence="2">
        <name>Mg(2+)</name>
        <dbReference type="ChEBI" id="CHEBI:18420"/>
    </cofactor>
</comment>
<proteinExistence type="predicted"/>
<dbReference type="InterPro" id="IPR015797">
    <property type="entry name" value="NUDIX_hydrolase-like_dom_sf"/>
</dbReference>
<dbReference type="SUPFAM" id="SSF55811">
    <property type="entry name" value="Nudix"/>
    <property type="match status" value="1"/>
</dbReference>
<dbReference type="RefSeq" id="WP_055434319.1">
    <property type="nucleotide sequence ID" value="NZ_CYHA01000006.1"/>
</dbReference>
<dbReference type="PROSITE" id="PS51462">
    <property type="entry name" value="NUDIX"/>
    <property type="match status" value="1"/>
</dbReference>
<dbReference type="GO" id="GO:0010945">
    <property type="term" value="F:coenzyme A diphosphatase activity"/>
    <property type="evidence" value="ECO:0007669"/>
    <property type="project" value="InterPro"/>
</dbReference>
<dbReference type="OrthoDB" id="9802805at2"/>
<dbReference type="PANTHER" id="PTHR12992">
    <property type="entry name" value="NUDIX HYDROLASE"/>
    <property type="match status" value="1"/>
</dbReference>
<dbReference type="PANTHER" id="PTHR12992:SF11">
    <property type="entry name" value="MITOCHONDRIAL COENZYME A DIPHOSPHATASE NUDT8"/>
    <property type="match status" value="1"/>
</dbReference>
<organism evidence="8 9">
    <name type="scientific">Gulbenkiania indica</name>
    <dbReference type="NCBI Taxonomy" id="375574"/>
    <lineage>
        <taxon>Bacteria</taxon>
        <taxon>Pseudomonadati</taxon>
        <taxon>Pseudomonadota</taxon>
        <taxon>Betaproteobacteria</taxon>
        <taxon>Neisseriales</taxon>
        <taxon>Chromobacteriaceae</taxon>
        <taxon>Gulbenkiania</taxon>
    </lineage>
</organism>
<evidence type="ECO:0000256" key="6">
    <source>
        <dbReference type="ARBA" id="ARBA00023211"/>
    </source>
</evidence>
<name>A0A0K6H4R6_9NEIS</name>
<dbReference type="Pfam" id="PF00293">
    <property type="entry name" value="NUDIX"/>
    <property type="match status" value="1"/>
</dbReference>
<dbReference type="InterPro" id="IPR000086">
    <property type="entry name" value="NUDIX_hydrolase_dom"/>
</dbReference>
<dbReference type="STRING" id="375574.GCA_001418035_02286"/>
<dbReference type="AlphaFoldDB" id="A0A0K6H4R6"/>
<keyword evidence="9" id="KW-1185">Reference proteome</keyword>
<keyword evidence="6" id="KW-0464">Manganese</keyword>
<evidence type="ECO:0000313" key="8">
    <source>
        <dbReference type="EMBL" id="CUA85817.1"/>
    </source>
</evidence>
<dbReference type="Proteomes" id="UP000243535">
    <property type="component" value="Unassembled WGS sequence"/>
</dbReference>
<evidence type="ECO:0000256" key="1">
    <source>
        <dbReference type="ARBA" id="ARBA00001936"/>
    </source>
</evidence>
<gene>
    <name evidence="8" type="ORF">Ga0061063_2506</name>
</gene>
<dbReference type="GO" id="GO:0046872">
    <property type="term" value="F:metal ion binding"/>
    <property type="evidence" value="ECO:0007669"/>
    <property type="project" value="UniProtKB-KW"/>
</dbReference>
<evidence type="ECO:0000259" key="7">
    <source>
        <dbReference type="PROSITE" id="PS51462"/>
    </source>
</evidence>
<dbReference type="CDD" id="cd03426">
    <property type="entry name" value="NUDIX_CoAse_Nudt7"/>
    <property type="match status" value="1"/>
</dbReference>
<dbReference type="InterPro" id="IPR045121">
    <property type="entry name" value="CoAse"/>
</dbReference>
<dbReference type="Gene3D" id="3.90.79.10">
    <property type="entry name" value="Nucleoside Triphosphate Pyrophosphohydrolase"/>
    <property type="match status" value="1"/>
</dbReference>
<keyword evidence="5" id="KW-0460">Magnesium</keyword>
<evidence type="ECO:0000313" key="9">
    <source>
        <dbReference type="Proteomes" id="UP000243535"/>
    </source>
</evidence>
<accession>A0A0K6H4R6</accession>
<keyword evidence="4" id="KW-0378">Hydrolase</keyword>
<evidence type="ECO:0000256" key="2">
    <source>
        <dbReference type="ARBA" id="ARBA00001946"/>
    </source>
</evidence>
<evidence type="ECO:0000256" key="3">
    <source>
        <dbReference type="ARBA" id="ARBA00022723"/>
    </source>
</evidence>
<evidence type="ECO:0000256" key="5">
    <source>
        <dbReference type="ARBA" id="ARBA00022842"/>
    </source>
</evidence>
<evidence type="ECO:0000256" key="4">
    <source>
        <dbReference type="ARBA" id="ARBA00022801"/>
    </source>
</evidence>
<protein>
    <submittedName>
        <fullName evidence="8">NUDIX domain</fullName>
    </submittedName>
</protein>
<feature type="domain" description="Nudix hydrolase" evidence="7">
    <location>
        <begin position="43"/>
        <end position="174"/>
    </location>
</feature>
<reference evidence="9" key="1">
    <citation type="submission" date="2015-08" db="EMBL/GenBank/DDBJ databases">
        <authorList>
            <person name="Varghese N."/>
        </authorList>
    </citation>
    <scope>NUCLEOTIDE SEQUENCE [LARGE SCALE GENOMIC DNA]</scope>
    <source>
        <strain evidence="9">DSM 17901</strain>
    </source>
</reference>
<keyword evidence="3" id="KW-0479">Metal-binding</keyword>
<dbReference type="EMBL" id="CYHA01000006">
    <property type="protein sequence ID" value="CUA85817.1"/>
    <property type="molecule type" value="Genomic_DNA"/>
</dbReference>
<dbReference type="NCBIfam" id="NF007980">
    <property type="entry name" value="PRK10707.1"/>
    <property type="match status" value="1"/>
</dbReference>
<sequence length="210" mass="22671">MRTPESWPAQPEAALCWLTTRLAEARRSGQPGGFDRPLPGRVLREAAVLVPLVWHPQGPTVLLTRRTDALPTHAGQVSFPGGKIDPTDDGPVAAALRETREEIGLAEDCVQVAGEMAPYVTLTGFRITPVVGLLLPPLALSAEPGEVADIFEVALDHVVDLAAYRQHVYEREGVTGHYYSLPHARHFIWGATAAMLRQLAAVLHAPQASS</sequence>
<comment type="cofactor">
    <cofactor evidence="1">
        <name>Mn(2+)</name>
        <dbReference type="ChEBI" id="CHEBI:29035"/>
    </cofactor>
</comment>